<proteinExistence type="predicted"/>
<dbReference type="AlphaFoldDB" id="A0A915ZXV3"/>
<comment type="caution">
    <text evidence="1">The sequence shown here is derived from an EMBL/GenBank/DDBJ whole genome shotgun (WGS) entry which is preliminary data.</text>
</comment>
<accession>A0A915ZXV3</accession>
<dbReference type="EMBL" id="CAGKOT010000089">
    <property type="protein sequence ID" value="CAB5394503.1"/>
    <property type="molecule type" value="Genomic_DNA"/>
</dbReference>
<organism evidence="1 2">
    <name type="scientific">Rhizophagus irregularis</name>
    <dbReference type="NCBI Taxonomy" id="588596"/>
    <lineage>
        <taxon>Eukaryota</taxon>
        <taxon>Fungi</taxon>
        <taxon>Fungi incertae sedis</taxon>
        <taxon>Mucoromycota</taxon>
        <taxon>Glomeromycotina</taxon>
        <taxon>Glomeromycetes</taxon>
        <taxon>Glomerales</taxon>
        <taxon>Glomeraceae</taxon>
        <taxon>Rhizophagus</taxon>
    </lineage>
</organism>
<protein>
    <submittedName>
        <fullName evidence="1">Uncharacterized protein</fullName>
    </submittedName>
</protein>
<evidence type="ECO:0000313" key="1">
    <source>
        <dbReference type="EMBL" id="CAB5394503.1"/>
    </source>
</evidence>
<sequence>MRIMNRSFGHGSYDFKGMNYLATTSRQFQKWMGLRRMDHLAIASRRFQRWIIWSWLLGNFKGMDYLTTAPR</sequence>
<evidence type="ECO:0000313" key="2">
    <source>
        <dbReference type="Proteomes" id="UP000684084"/>
    </source>
</evidence>
<name>A0A915ZXV3_9GLOM</name>
<dbReference type="Proteomes" id="UP000684084">
    <property type="component" value="Unassembled WGS sequence"/>
</dbReference>
<gene>
    <name evidence="1" type="ORF">CHRIB12_LOCUS23357</name>
</gene>
<dbReference type="OrthoDB" id="10446524at2759"/>
<reference evidence="1" key="1">
    <citation type="submission" date="2020-05" db="EMBL/GenBank/DDBJ databases">
        <authorList>
            <person name="Rincon C."/>
            <person name="Sanders R I."/>
            <person name="Robbins C."/>
            <person name="Chaturvedi A."/>
        </authorList>
    </citation>
    <scope>NUCLEOTIDE SEQUENCE</scope>
    <source>
        <strain evidence="1">CHB12</strain>
    </source>
</reference>